<evidence type="ECO:0000259" key="4">
    <source>
        <dbReference type="PROSITE" id="PS01124"/>
    </source>
</evidence>
<protein>
    <submittedName>
        <fullName evidence="5">AraC-type DNA-binding domain-containing protein</fullName>
    </submittedName>
</protein>
<dbReference type="RefSeq" id="WP_008060145.1">
    <property type="nucleotide sequence ID" value="NZ_AFHG01000041.1"/>
</dbReference>
<keyword evidence="2 5" id="KW-0238">DNA-binding</keyword>
<evidence type="ECO:0000256" key="3">
    <source>
        <dbReference type="ARBA" id="ARBA00023163"/>
    </source>
</evidence>
<feature type="domain" description="HTH araC/xylS-type" evidence="4">
    <location>
        <begin position="185"/>
        <end position="282"/>
    </location>
</feature>
<accession>F5RB04</accession>
<dbReference type="InterPro" id="IPR018060">
    <property type="entry name" value="HTH_AraC"/>
</dbReference>
<dbReference type="Gene3D" id="1.10.10.60">
    <property type="entry name" value="Homeodomain-like"/>
    <property type="match status" value="2"/>
</dbReference>
<dbReference type="STRING" id="1000565.METUNv1_01381"/>
<keyword evidence="1" id="KW-0805">Transcription regulation</keyword>
<dbReference type="PROSITE" id="PS01124">
    <property type="entry name" value="HTH_ARAC_FAMILY_2"/>
    <property type="match status" value="1"/>
</dbReference>
<evidence type="ECO:0000256" key="2">
    <source>
        <dbReference type="ARBA" id="ARBA00023125"/>
    </source>
</evidence>
<dbReference type="Pfam" id="PF12833">
    <property type="entry name" value="HTH_18"/>
    <property type="match status" value="1"/>
</dbReference>
<dbReference type="AlphaFoldDB" id="F5RB04"/>
<evidence type="ECO:0000313" key="6">
    <source>
        <dbReference type="Proteomes" id="UP000005019"/>
    </source>
</evidence>
<dbReference type="GO" id="GO:0003700">
    <property type="term" value="F:DNA-binding transcription factor activity"/>
    <property type="evidence" value="ECO:0007669"/>
    <property type="project" value="InterPro"/>
</dbReference>
<organism evidence="5 6">
    <name type="scientific">Methyloversatilis universalis (strain ATCC BAA-1314 / DSM 25237 / JCM 13912 / CCUG 52030 / FAM5)</name>
    <dbReference type="NCBI Taxonomy" id="1000565"/>
    <lineage>
        <taxon>Bacteria</taxon>
        <taxon>Pseudomonadati</taxon>
        <taxon>Pseudomonadota</taxon>
        <taxon>Betaproteobacteria</taxon>
        <taxon>Nitrosomonadales</taxon>
        <taxon>Sterolibacteriaceae</taxon>
        <taxon>Methyloversatilis</taxon>
    </lineage>
</organism>
<evidence type="ECO:0000313" key="5">
    <source>
        <dbReference type="EMBL" id="EGK72265.1"/>
    </source>
</evidence>
<proteinExistence type="predicted"/>
<dbReference type="InterPro" id="IPR050204">
    <property type="entry name" value="AraC_XylS_family_regulators"/>
</dbReference>
<dbReference type="InterPro" id="IPR032783">
    <property type="entry name" value="AraC_lig"/>
</dbReference>
<dbReference type="PANTHER" id="PTHR46796:SF13">
    <property type="entry name" value="HTH-TYPE TRANSCRIPTIONAL ACTIVATOR RHAS"/>
    <property type="match status" value="1"/>
</dbReference>
<name>F5RB04_METUF</name>
<dbReference type="OrthoDB" id="9789899at2"/>
<dbReference type="InterPro" id="IPR009057">
    <property type="entry name" value="Homeodomain-like_sf"/>
</dbReference>
<dbReference type="Proteomes" id="UP000005019">
    <property type="component" value="Unassembled WGS sequence"/>
</dbReference>
<keyword evidence="3" id="KW-0804">Transcription</keyword>
<evidence type="ECO:0000256" key="1">
    <source>
        <dbReference type="ARBA" id="ARBA00023015"/>
    </source>
</evidence>
<dbReference type="Pfam" id="PF12852">
    <property type="entry name" value="Cupin_6"/>
    <property type="match status" value="1"/>
</dbReference>
<dbReference type="GO" id="GO:0043565">
    <property type="term" value="F:sequence-specific DNA binding"/>
    <property type="evidence" value="ECO:0007669"/>
    <property type="project" value="InterPro"/>
</dbReference>
<comment type="caution">
    <text evidence="5">The sequence shown here is derived from an EMBL/GenBank/DDBJ whole genome shotgun (WGS) entry which is preliminary data.</text>
</comment>
<dbReference type="PANTHER" id="PTHR46796">
    <property type="entry name" value="HTH-TYPE TRANSCRIPTIONAL ACTIVATOR RHAS-RELATED"/>
    <property type="match status" value="1"/>
</dbReference>
<gene>
    <name evidence="5" type="ORF">METUNv1_01381</name>
</gene>
<dbReference type="eggNOG" id="COG2207">
    <property type="taxonomic scope" value="Bacteria"/>
</dbReference>
<dbReference type="SUPFAM" id="SSF46689">
    <property type="entry name" value="Homeodomain-like"/>
    <property type="match status" value="2"/>
</dbReference>
<dbReference type="EMBL" id="AFHG01000041">
    <property type="protein sequence ID" value="EGK72265.1"/>
    <property type="molecule type" value="Genomic_DNA"/>
</dbReference>
<sequence length="285" mass="30424">MTNEAPSGAAAPDRLEALLQHFSVSARVFNTGALCGVTDIGEADAAGRVHLVRAGAVEVHHPGRPVLHLSEPSLLLYPRPQASRFVTDPVRGADFACARLHFSGGDANPIAAALPDVTCLPLAALDGAGAVLALLFDEAGRQYCGRQAVLDRLFEVLLIQVLRHLMENGETGFGMLAGLSHPRLRRALVAMHAEPARPWSLDALAATCGMSRSVFANAFRNTVGCTPGAYLQRWRIGLAQRALRQGRALKLIADEVGYGSEAALSRAFRAQTGQSPRQWRGRPVA</sequence>
<dbReference type="SMART" id="SM00342">
    <property type="entry name" value="HTH_ARAC"/>
    <property type="match status" value="1"/>
</dbReference>
<reference evidence="5 6" key="1">
    <citation type="journal article" date="2011" name="J. Bacteriol.">
        <title>Genome sequence of Methyloversatilis universalis FAM5T, a methylotrophic representative of the order Rhodocyclales.</title>
        <authorList>
            <person name="Kittichotirat W."/>
            <person name="Good N.M."/>
            <person name="Hall R."/>
            <person name="Bringel F."/>
            <person name="Lajus A."/>
            <person name="Medigue C."/>
            <person name="Smalley N.E."/>
            <person name="Beck D."/>
            <person name="Bumgarner R."/>
            <person name="Vuilleumier S."/>
            <person name="Kalyuzhnaya M.G."/>
        </authorList>
    </citation>
    <scope>NUCLEOTIDE SEQUENCE [LARGE SCALE GENOMIC DNA]</scope>
    <source>
        <strain evidence="6">ATCC BAA-1314 / JCM 13912 / FAM5</strain>
    </source>
</reference>
<keyword evidence="6" id="KW-1185">Reference proteome</keyword>